<evidence type="ECO:0000313" key="8">
    <source>
        <dbReference type="EMBL" id="MBK1835374.1"/>
    </source>
</evidence>
<evidence type="ECO:0000256" key="3">
    <source>
        <dbReference type="ARBA" id="ARBA00023125"/>
    </source>
</evidence>
<comment type="caution">
    <text evidence="8">The sequence shown here is derived from an EMBL/GenBank/DDBJ whole genome shotgun (WGS) entry which is preliminary data.</text>
</comment>
<dbReference type="InterPro" id="IPR011010">
    <property type="entry name" value="DNA_brk_join_enz"/>
</dbReference>
<reference evidence="8" key="1">
    <citation type="submission" date="2021-01" db="EMBL/GenBank/DDBJ databases">
        <title>Modified the classification status of verrucomicrobia.</title>
        <authorList>
            <person name="Feng X."/>
        </authorList>
    </citation>
    <scope>NUCLEOTIDE SEQUENCE</scope>
    <source>
        <strain evidence="8">KCTC 12986</strain>
    </source>
</reference>
<keyword evidence="4" id="KW-0233">DNA recombination</keyword>
<dbReference type="InterPro" id="IPR010998">
    <property type="entry name" value="Integrase_recombinase_N"/>
</dbReference>
<evidence type="ECO:0000256" key="2">
    <source>
        <dbReference type="ARBA" id="ARBA00022908"/>
    </source>
</evidence>
<dbReference type="PROSITE" id="PS51900">
    <property type="entry name" value="CB"/>
    <property type="match status" value="1"/>
</dbReference>
<dbReference type="EMBL" id="JAENIO010000050">
    <property type="protein sequence ID" value="MBK1835374.1"/>
    <property type="molecule type" value="Genomic_DNA"/>
</dbReference>
<comment type="similarity">
    <text evidence="1">Belongs to the 'phage' integrase family.</text>
</comment>
<evidence type="ECO:0000256" key="5">
    <source>
        <dbReference type="PROSITE-ProRule" id="PRU01248"/>
    </source>
</evidence>
<dbReference type="SUPFAM" id="SSF56349">
    <property type="entry name" value="DNA breaking-rejoining enzymes"/>
    <property type="match status" value="1"/>
</dbReference>
<feature type="domain" description="Core-binding (CB)" evidence="7">
    <location>
        <begin position="109"/>
        <end position="193"/>
    </location>
</feature>
<protein>
    <submittedName>
        <fullName evidence="8">Tyrosine-type recombinase/integrase</fullName>
    </submittedName>
</protein>
<evidence type="ECO:0000256" key="1">
    <source>
        <dbReference type="ARBA" id="ARBA00008857"/>
    </source>
</evidence>
<evidence type="ECO:0000259" key="6">
    <source>
        <dbReference type="PROSITE" id="PS51898"/>
    </source>
</evidence>
<dbReference type="RefSeq" id="WP_200392808.1">
    <property type="nucleotide sequence ID" value="NZ_JAENIO010000050.1"/>
</dbReference>
<keyword evidence="3 5" id="KW-0238">DNA-binding</keyword>
<dbReference type="PANTHER" id="PTHR30349">
    <property type="entry name" value="PHAGE INTEGRASE-RELATED"/>
    <property type="match status" value="1"/>
</dbReference>
<dbReference type="Gene3D" id="1.10.150.130">
    <property type="match status" value="1"/>
</dbReference>
<keyword evidence="9" id="KW-1185">Reference proteome</keyword>
<dbReference type="InterPro" id="IPR002104">
    <property type="entry name" value="Integrase_catalytic"/>
</dbReference>
<dbReference type="PROSITE" id="PS51898">
    <property type="entry name" value="TYR_RECOMBINASE"/>
    <property type="match status" value="1"/>
</dbReference>
<dbReference type="AlphaFoldDB" id="A0A934RUR5"/>
<feature type="domain" description="Tyr recombinase" evidence="6">
    <location>
        <begin position="215"/>
        <end position="406"/>
    </location>
</feature>
<dbReference type="InterPro" id="IPR044068">
    <property type="entry name" value="CB"/>
</dbReference>
<dbReference type="InterPro" id="IPR025269">
    <property type="entry name" value="SAM-like_dom"/>
</dbReference>
<gene>
    <name evidence="8" type="ORF">JIN78_14995</name>
</gene>
<dbReference type="PANTHER" id="PTHR30349:SF41">
    <property type="entry name" value="INTEGRASE_RECOMBINASE PROTEIN MJ0367-RELATED"/>
    <property type="match status" value="1"/>
</dbReference>
<evidence type="ECO:0000313" key="9">
    <source>
        <dbReference type="Proteomes" id="UP000604083"/>
    </source>
</evidence>
<sequence>MATLFRKKRDGKELPNWYCSFQVTEADGTSRQIHRATRKANKREAMAVALRMEQEARKETGCDDPTSQAILAVVREAGELATQGKLTAAKGRALIGEILALTGTEANSYTARAWVEHWTAEKDNTVKPGTAHFYRATTTLFLDFLGERADAPLEAITSKDVRAFRDSRRKAGRTAKTANQNLKVLRSLLGDAVKDAAILHNPAAAIKTLDETDSTPREPFTLEEVARLYRTAPSTDWQGVILIGAFTGLRLVDACNLKAGNLDLERGVIHLTPRKTERKGTTVEIPLHPEILDYFAKHPPSPFDATPLFPSLAKDKSGGRNGLSAQFRAIMEAAEVARNVTRKSEDGAARETASRSFHSLRHTFTSWLAKANVPEEVRQKMTGHTDSRTHQKYTHHELETLKSGVERLARIQTKEAG</sequence>
<proteinExistence type="inferred from homology"/>
<evidence type="ECO:0000256" key="4">
    <source>
        <dbReference type="ARBA" id="ARBA00023172"/>
    </source>
</evidence>
<keyword evidence="2" id="KW-0229">DNA integration</keyword>
<accession>A0A934RUR5</accession>
<dbReference type="InterPro" id="IPR013762">
    <property type="entry name" value="Integrase-like_cat_sf"/>
</dbReference>
<evidence type="ECO:0000259" key="7">
    <source>
        <dbReference type="PROSITE" id="PS51900"/>
    </source>
</evidence>
<dbReference type="Pfam" id="PF00589">
    <property type="entry name" value="Phage_integrase"/>
    <property type="match status" value="1"/>
</dbReference>
<dbReference type="GO" id="GO:0006310">
    <property type="term" value="P:DNA recombination"/>
    <property type="evidence" value="ECO:0007669"/>
    <property type="project" value="UniProtKB-KW"/>
</dbReference>
<dbReference type="Gene3D" id="1.10.443.10">
    <property type="entry name" value="Intergrase catalytic core"/>
    <property type="match status" value="1"/>
</dbReference>
<dbReference type="GO" id="GO:0003677">
    <property type="term" value="F:DNA binding"/>
    <property type="evidence" value="ECO:0007669"/>
    <property type="project" value="UniProtKB-UniRule"/>
</dbReference>
<dbReference type="GO" id="GO:0015074">
    <property type="term" value="P:DNA integration"/>
    <property type="evidence" value="ECO:0007669"/>
    <property type="project" value="UniProtKB-KW"/>
</dbReference>
<dbReference type="InterPro" id="IPR050090">
    <property type="entry name" value="Tyrosine_recombinase_XerCD"/>
</dbReference>
<name>A0A934RUR5_9BACT</name>
<organism evidence="8 9">
    <name type="scientific">Roseibacillus ishigakijimensis</name>
    <dbReference type="NCBI Taxonomy" id="454146"/>
    <lineage>
        <taxon>Bacteria</taxon>
        <taxon>Pseudomonadati</taxon>
        <taxon>Verrucomicrobiota</taxon>
        <taxon>Verrucomicrobiia</taxon>
        <taxon>Verrucomicrobiales</taxon>
        <taxon>Verrucomicrobiaceae</taxon>
        <taxon>Roseibacillus</taxon>
    </lineage>
</organism>
<dbReference type="Pfam" id="PF13102">
    <property type="entry name" value="Phage_int_SAM_5"/>
    <property type="match status" value="1"/>
</dbReference>
<dbReference type="Proteomes" id="UP000604083">
    <property type="component" value="Unassembled WGS sequence"/>
</dbReference>